<sequence>MGAYIPVFTVRDVRESETDSQCSPDLAPVISEAPVSARQVHLPQLFHNPKIFIFAFAIALYSVLLVVLTYLFVRSPTAAQNHDRNNILWQTLLSSTRTTYIVPPDAGFNLIEDLTHHPVSLANYIQGNYAQAPLSQFDGHSAEDLRTHEFTDFVDMQILTSLMRLSEYNSQRLLLRFPRDLRLDDLRNSNAVILGSVCSNPWASLADSNTNFHIVCSEDMLSSSIVNRSPLPGEQPIYVSEWNQPTHTTYALIRLVPNLSGDGHLLLLEGLDIAGTQAAAEALLHSAAIDKVLQHARRHDGSLSSFEILLRATSIESNATGAEIIATRIH</sequence>
<dbReference type="RefSeq" id="WP_263342545.1">
    <property type="nucleotide sequence ID" value="NZ_JAGSYH010000013.1"/>
</dbReference>
<organism evidence="2 3">
    <name type="scientific">Acidicapsa dinghuensis</name>
    <dbReference type="NCBI Taxonomy" id="2218256"/>
    <lineage>
        <taxon>Bacteria</taxon>
        <taxon>Pseudomonadati</taxon>
        <taxon>Acidobacteriota</taxon>
        <taxon>Terriglobia</taxon>
        <taxon>Terriglobales</taxon>
        <taxon>Acidobacteriaceae</taxon>
        <taxon>Acidicapsa</taxon>
    </lineage>
</organism>
<gene>
    <name evidence="2" type="ORF">ACFPT7_23185</name>
</gene>
<protein>
    <submittedName>
        <fullName evidence="2">Uncharacterized protein</fullName>
    </submittedName>
</protein>
<evidence type="ECO:0000313" key="2">
    <source>
        <dbReference type="EMBL" id="MFC5865229.1"/>
    </source>
</evidence>
<accession>A0ABW1EMU0</accession>
<keyword evidence="1" id="KW-1133">Transmembrane helix</keyword>
<dbReference type="Proteomes" id="UP001596091">
    <property type="component" value="Unassembled WGS sequence"/>
</dbReference>
<comment type="caution">
    <text evidence="2">The sequence shown here is derived from an EMBL/GenBank/DDBJ whole genome shotgun (WGS) entry which is preliminary data.</text>
</comment>
<evidence type="ECO:0000313" key="3">
    <source>
        <dbReference type="Proteomes" id="UP001596091"/>
    </source>
</evidence>
<feature type="transmembrane region" description="Helical" evidence="1">
    <location>
        <begin position="51"/>
        <end position="73"/>
    </location>
</feature>
<keyword evidence="1" id="KW-0472">Membrane</keyword>
<evidence type="ECO:0000256" key="1">
    <source>
        <dbReference type="SAM" id="Phobius"/>
    </source>
</evidence>
<reference evidence="3" key="1">
    <citation type="journal article" date="2019" name="Int. J. Syst. Evol. Microbiol.">
        <title>The Global Catalogue of Microorganisms (GCM) 10K type strain sequencing project: providing services to taxonomists for standard genome sequencing and annotation.</title>
        <authorList>
            <consortium name="The Broad Institute Genomics Platform"/>
            <consortium name="The Broad Institute Genome Sequencing Center for Infectious Disease"/>
            <person name="Wu L."/>
            <person name="Ma J."/>
        </authorList>
    </citation>
    <scope>NUCLEOTIDE SEQUENCE [LARGE SCALE GENOMIC DNA]</scope>
    <source>
        <strain evidence="3">JCM 4087</strain>
    </source>
</reference>
<name>A0ABW1EMU0_9BACT</name>
<keyword evidence="3" id="KW-1185">Reference proteome</keyword>
<dbReference type="EMBL" id="JBHSPH010000017">
    <property type="protein sequence ID" value="MFC5865229.1"/>
    <property type="molecule type" value="Genomic_DNA"/>
</dbReference>
<proteinExistence type="predicted"/>
<keyword evidence="1" id="KW-0812">Transmembrane</keyword>